<dbReference type="Proteomes" id="UP001046870">
    <property type="component" value="Chromosome 3"/>
</dbReference>
<keyword evidence="5" id="KW-0677">Repeat</keyword>
<accession>A0A9D3QCI3</accession>
<dbReference type="Pfam" id="PF23171">
    <property type="entry name" value="bHLH_HIF1A"/>
    <property type="match status" value="1"/>
</dbReference>
<dbReference type="InterPro" id="IPR011598">
    <property type="entry name" value="bHLH_dom"/>
</dbReference>
<dbReference type="GO" id="GO:0000977">
    <property type="term" value="F:RNA polymerase II transcription regulatory region sequence-specific DNA binding"/>
    <property type="evidence" value="ECO:0007669"/>
    <property type="project" value="TreeGrafter"/>
</dbReference>
<evidence type="ECO:0000313" key="16">
    <source>
        <dbReference type="EMBL" id="KAG7484937.1"/>
    </source>
</evidence>
<evidence type="ECO:0000256" key="6">
    <source>
        <dbReference type="ARBA" id="ARBA00022843"/>
    </source>
</evidence>
<sequence length="737" mass="81178">MPVTLKKPPGGKGMNEARKKRVCSEWRRARSRAAARSRREQETRLFGELAEGLPLSPGLSAHLDKASVIRLTLSYLRLRAVLDSPDCAEAMTHPVPPQRDTPTRGCEFGVLCEEDLLDLALGGFLLLLSRGGQVIYTTEAVSTHTGIRQMDLIGQSLYDFMHPRDQKEAREILSSRADVSEHQDCDLFFRMRCTLPPQGRHFGVKSTTWKVLHCRGVRKASVPAVPGCLVLLCQALPAPLPSAGDASLNQRAFLSRHTPDMRFTYCQARVAKLTGYTERELLGRSVYQYYHALDCPQILKAHQNLLSKGQVSTGRYRLLVKHGGYVWVETVAMVTYSSQTGQPQSIVCVNYILSDTQQAELAFALEQTGRLLKPCSSKPCTAPPLLLLGAALLDEVSQLAAAPAPPLAGHLQVTIKEEVLSPLLDADERSEVTGTVSVTETLLEWGSEGLSQPMPQTLSEQDLETLAPYIPMDGEDFLLTPFSEMAEMEEAETREQERLYDSLLLSYPELQGYGGPASPSPLLGHAHTWPPRPGVTPQSQPGLTSSRRELQTHAITASRQGGGAGLDCEKWAGQGKRECRTLKRWRRDTSPSPGEHLQCGCRPWSLQQMAPRWKKPKLETDETQCDSCWWSSGGSGYSCGRSRLGSVPWAPRYAAVSMTPRTPPSLYPPVKKHPMKDSHRTVSVCSVLPVLSRWECEVNAPLGPTSCLLRGSEILSVLDQAASTLSPLGTMEERKQG</sequence>
<dbReference type="SMART" id="SM00091">
    <property type="entry name" value="PAS"/>
    <property type="match status" value="2"/>
</dbReference>
<evidence type="ECO:0000256" key="1">
    <source>
        <dbReference type="ARBA" id="ARBA00004123"/>
    </source>
</evidence>
<dbReference type="Pfam" id="PF08778">
    <property type="entry name" value="HIF-1a_CTAD"/>
    <property type="match status" value="1"/>
</dbReference>
<evidence type="ECO:0000256" key="3">
    <source>
        <dbReference type="ARBA" id="ARBA00014446"/>
    </source>
</evidence>
<evidence type="ECO:0000256" key="12">
    <source>
        <dbReference type="ARBA" id="ARBA00023278"/>
    </source>
</evidence>
<name>A0A9D3QCI3_MEGAT</name>
<dbReference type="GO" id="GO:0005737">
    <property type="term" value="C:cytoplasm"/>
    <property type="evidence" value="ECO:0007669"/>
    <property type="project" value="UniProtKB-SubCell"/>
</dbReference>
<evidence type="ECO:0000313" key="17">
    <source>
        <dbReference type="Proteomes" id="UP001046870"/>
    </source>
</evidence>
<keyword evidence="11" id="KW-0539">Nucleus</keyword>
<reference evidence="16" key="1">
    <citation type="submission" date="2021-01" db="EMBL/GenBank/DDBJ databases">
        <authorList>
            <person name="Zahm M."/>
            <person name="Roques C."/>
            <person name="Cabau C."/>
            <person name="Klopp C."/>
            <person name="Donnadieu C."/>
            <person name="Jouanno E."/>
            <person name="Lampietro C."/>
            <person name="Louis A."/>
            <person name="Herpin A."/>
            <person name="Echchiki A."/>
            <person name="Berthelot C."/>
            <person name="Parey E."/>
            <person name="Roest-Crollius H."/>
            <person name="Braasch I."/>
            <person name="Postlethwait J."/>
            <person name="Bobe J."/>
            <person name="Montfort J."/>
            <person name="Bouchez O."/>
            <person name="Begum T."/>
            <person name="Mejri S."/>
            <person name="Adams A."/>
            <person name="Chen W.-J."/>
            <person name="Guiguen Y."/>
        </authorList>
    </citation>
    <scope>NUCLEOTIDE SEQUENCE</scope>
    <source>
        <strain evidence="16">YG-15Mar2019-1</strain>
        <tissue evidence="16">Brain</tissue>
    </source>
</reference>
<proteinExistence type="predicted"/>
<dbReference type="InterPro" id="IPR035965">
    <property type="entry name" value="PAS-like_dom_sf"/>
</dbReference>
<keyword evidence="6" id="KW-0832">Ubl conjugation</keyword>
<dbReference type="PANTHER" id="PTHR23043:SF7">
    <property type="entry name" value="HYPOXIA-INDUCIBLE FACTOR 1-ALPHA"/>
    <property type="match status" value="1"/>
</dbReference>
<dbReference type="SUPFAM" id="SSF55785">
    <property type="entry name" value="PYP-like sensor domain (PAS domain)"/>
    <property type="match status" value="2"/>
</dbReference>
<dbReference type="EMBL" id="JAFDVH010000003">
    <property type="protein sequence ID" value="KAG7484937.1"/>
    <property type="molecule type" value="Genomic_DNA"/>
</dbReference>
<gene>
    <name evidence="16" type="ORF">MATL_G00055610</name>
</gene>
<feature type="domain" description="PAS" evidence="14">
    <location>
        <begin position="116"/>
        <end position="180"/>
    </location>
</feature>
<feature type="region of interest" description="Disordered" evidence="13">
    <location>
        <begin position="1"/>
        <end position="20"/>
    </location>
</feature>
<dbReference type="PROSITE" id="PS50888">
    <property type="entry name" value="BHLH"/>
    <property type="match status" value="1"/>
</dbReference>
<keyword evidence="7" id="KW-0805">Transcription regulation</keyword>
<comment type="subcellular location">
    <subcellularLocation>
        <location evidence="2">Cytoplasm</location>
    </subcellularLocation>
    <subcellularLocation>
        <location evidence="1">Nucleus</location>
    </subcellularLocation>
</comment>
<evidence type="ECO:0000259" key="14">
    <source>
        <dbReference type="PROSITE" id="PS50112"/>
    </source>
</evidence>
<keyword evidence="4" id="KW-0963">Cytoplasm</keyword>
<dbReference type="InterPro" id="IPR014887">
    <property type="entry name" value="HIF-1_CTAD"/>
</dbReference>
<dbReference type="OrthoDB" id="6021714at2759"/>
<keyword evidence="12" id="KW-0379">Hydroxylation</keyword>
<evidence type="ECO:0000256" key="8">
    <source>
        <dbReference type="ARBA" id="ARBA00023125"/>
    </source>
</evidence>
<comment type="caution">
    <text evidence="16">The sequence shown here is derived from an EMBL/GenBank/DDBJ whole genome shotgun (WGS) entry which is preliminary data.</text>
</comment>
<keyword evidence="17" id="KW-1185">Reference proteome</keyword>
<dbReference type="GO" id="GO:0071456">
    <property type="term" value="P:cellular response to hypoxia"/>
    <property type="evidence" value="ECO:0007669"/>
    <property type="project" value="TreeGrafter"/>
</dbReference>
<keyword evidence="10" id="KW-0804">Transcription</keyword>
<dbReference type="SMART" id="SM00353">
    <property type="entry name" value="HLH"/>
    <property type="match status" value="1"/>
</dbReference>
<feature type="region of interest" description="Disordered" evidence="13">
    <location>
        <begin position="517"/>
        <end position="547"/>
    </location>
</feature>
<dbReference type="CDD" id="cd00130">
    <property type="entry name" value="PAS"/>
    <property type="match status" value="2"/>
</dbReference>
<dbReference type="InterPro" id="IPR001610">
    <property type="entry name" value="PAC"/>
</dbReference>
<keyword evidence="9" id="KW-0010">Activator</keyword>
<dbReference type="SUPFAM" id="SSF47459">
    <property type="entry name" value="HLH, helix-loop-helix DNA-binding domain"/>
    <property type="match status" value="1"/>
</dbReference>
<evidence type="ECO:0000256" key="5">
    <source>
        <dbReference type="ARBA" id="ARBA00022737"/>
    </source>
</evidence>
<feature type="domain" description="PAS" evidence="14">
    <location>
        <begin position="260"/>
        <end position="309"/>
    </location>
</feature>
<evidence type="ECO:0000256" key="13">
    <source>
        <dbReference type="SAM" id="MobiDB-lite"/>
    </source>
</evidence>
<dbReference type="Gene3D" id="3.30.450.20">
    <property type="entry name" value="PAS domain"/>
    <property type="match status" value="2"/>
</dbReference>
<dbReference type="InterPro" id="IPR036638">
    <property type="entry name" value="HLH_DNA-bd_sf"/>
</dbReference>
<dbReference type="Pfam" id="PF08447">
    <property type="entry name" value="PAS_3"/>
    <property type="match status" value="1"/>
</dbReference>
<evidence type="ECO:0000256" key="2">
    <source>
        <dbReference type="ARBA" id="ARBA00004496"/>
    </source>
</evidence>
<dbReference type="PROSITE" id="PS50112">
    <property type="entry name" value="PAS"/>
    <property type="match status" value="2"/>
</dbReference>
<evidence type="ECO:0000259" key="15">
    <source>
        <dbReference type="PROSITE" id="PS50888"/>
    </source>
</evidence>
<dbReference type="GO" id="GO:0000981">
    <property type="term" value="F:DNA-binding transcription factor activity, RNA polymerase II-specific"/>
    <property type="evidence" value="ECO:0007669"/>
    <property type="project" value="TreeGrafter"/>
</dbReference>
<dbReference type="FunFam" id="3.30.450.20:FF:000015">
    <property type="entry name" value="Hypoxia-inducible factor 1-alpha isoform 1"/>
    <property type="match status" value="1"/>
</dbReference>
<evidence type="ECO:0000256" key="4">
    <source>
        <dbReference type="ARBA" id="ARBA00022490"/>
    </source>
</evidence>
<dbReference type="GO" id="GO:0046983">
    <property type="term" value="F:protein dimerization activity"/>
    <property type="evidence" value="ECO:0007669"/>
    <property type="project" value="InterPro"/>
</dbReference>
<protein>
    <recommendedName>
        <fullName evidence="3">Hypoxia-inducible factor 1-alpha</fullName>
    </recommendedName>
</protein>
<keyword evidence="8" id="KW-0238">DNA-binding</keyword>
<dbReference type="SMART" id="SM00086">
    <property type="entry name" value="PAC"/>
    <property type="match status" value="1"/>
</dbReference>
<evidence type="ECO:0000256" key="10">
    <source>
        <dbReference type="ARBA" id="ARBA00023163"/>
    </source>
</evidence>
<dbReference type="InterPro" id="IPR021537">
    <property type="entry name" value="HIF_alpha-like"/>
</dbReference>
<dbReference type="InterPro" id="IPR000014">
    <property type="entry name" value="PAS"/>
</dbReference>
<dbReference type="GO" id="GO:0005634">
    <property type="term" value="C:nucleus"/>
    <property type="evidence" value="ECO:0007669"/>
    <property type="project" value="UniProtKB-SubCell"/>
</dbReference>
<dbReference type="InterPro" id="IPR013767">
    <property type="entry name" value="PAS_fold"/>
</dbReference>
<organism evidence="16 17">
    <name type="scientific">Megalops atlanticus</name>
    <name type="common">Tarpon</name>
    <name type="synonym">Clupea gigantea</name>
    <dbReference type="NCBI Taxonomy" id="7932"/>
    <lineage>
        <taxon>Eukaryota</taxon>
        <taxon>Metazoa</taxon>
        <taxon>Chordata</taxon>
        <taxon>Craniata</taxon>
        <taxon>Vertebrata</taxon>
        <taxon>Euteleostomi</taxon>
        <taxon>Actinopterygii</taxon>
        <taxon>Neopterygii</taxon>
        <taxon>Teleostei</taxon>
        <taxon>Elopiformes</taxon>
        <taxon>Megalopidae</taxon>
        <taxon>Megalops</taxon>
    </lineage>
</organism>
<evidence type="ECO:0000256" key="11">
    <source>
        <dbReference type="ARBA" id="ARBA00023242"/>
    </source>
</evidence>
<feature type="compositionally biased region" description="Polar residues" evidence="13">
    <location>
        <begin position="536"/>
        <end position="545"/>
    </location>
</feature>
<dbReference type="NCBIfam" id="TIGR00229">
    <property type="entry name" value="sensory_box"/>
    <property type="match status" value="1"/>
</dbReference>
<dbReference type="Pfam" id="PF00989">
    <property type="entry name" value="PAS"/>
    <property type="match status" value="1"/>
</dbReference>
<evidence type="ECO:0000256" key="9">
    <source>
        <dbReference type="ARBA" id="ARBA00023159"/>
    </source>
</evidence>
<dbReference type="PANTHER" id="PTHR23043">
    <property type="entry name" value="HYPOXIA-INDUCIBLE FACTOR 1 ALPHA"/>
    <property type="match status" value="1"/>
</dbReference>
<feature type="domain" description="BHLH" evidence="15">
    <location>
        <begin position="26"/>
        <end position="79"/>
    </location>
</feature>
<dbReference type="AlphaFoldDB" id="A0A9D3QCI3"/>
<evidence type="ECO:0000256" key="7">
    <source>
        <dbReference type="ARBA" id="ARBA00023015"/>
    </source>
</evidence>
<dbReference type="InterPro" id="IPR013655">
    <property type="entry name" value="PAS_fold_3"/>
</dbReference>
<dbReference type="Pfam" id="PF11413">
    <property type="entry name" value="HIF-1"/>
    <property type="match status" value="1"/>
</dbReference>